<dbReference type="Proteomes" id="UP000564573">
    <property type="component" value="Unassembled WGS sequence"/>
</dbReference>
<proteinExistence type="predicted"/>
<comment type="caution">
    <text evidence="2">The sequence shown here is derived from an EMBL/GenBank/DDBJ whole genome shotgun (WGS) entry which is preliminary data.</text>
</comment>
<protein>
    <submittedName>
        <fullName evidence="2">Uncharacterized protein</fullName>
    </submittedName>
</protein>
<gene>
    <name evidence="2" type="ORF">FB384_003098</name>
</gene>
<feature type="region of interest" description="Disordered" evidence="1">
    <location>
        <begin position="23"/>
        <end position="43"/>
    </location>
</feature>
<evidence type="ECO:0000256" key="1">
    <source>
        <dbReference type="SAM" id="MobiDB-lite"/>
    </source>
</evidence>
<sequence>MSIAAPPSEIAVPGEATVLGEIAVPGGPRSGPESSSCAAVGVV</sequence>
<name>A0A839XRX4_9PSEU</name>
<dbReference type="AlphaFoldDB" id="A0A839XRX4"/>
<reference evidence="2 3" key="1">
    <citation type="submission" date="2020-08" db="EMBL/GenBank/DDBJ databases">
        <title>Sequencing the genomes of 1000 actinobacteria strains.</title>
        <authorList>
            <person name="Klenk H.-P."/>
        </authorList>
    </citation>
    <scope>NUCLEOTIDE SEQUENCE [LARGE SCALE GENOMIC DNA]</scope>
    <source>
        <strain evidence="2 3">DSM 45267</strain>
    </source>
</reference>
<accession>A0A839XRX4</accession>
<evidence type="ECO:0000313" key="3">
    <source>
        <dbReference type="Proteomes" id="UP000564573"/>
    </source>
</evidence>
<organism evidence="2 3">
    <name type="scientific">Prauserella sediminis</name>
    <dbReference type="NCBI Taxonomy" id="577680"/>
    <lineage>
        <taxon>Bacteria</taxon>
        <taxon>Bacillati</taxon>
        <taxon>Actinomycetota</taxon>
        <taxon>Actinomycetes</taxon>
        <taxon>Pseudonocardiales</taxon>
        <taxon>Pseudonocardiaceae</taxon>
        <taxon>Prauserella</taxon>
        <taxon>Prauserella salsuginis group</taxon>
    </lineage>
</organism>
<evidence type="ECO:0000313" key="2">
    <source>
        <dbReference type="EMBL" id="MBB3664194.1"/>
    </source>
</evidence>
<dbReference type="RefSeq" id="WP_267459290.1">
    <property type="nucleotide sequence ID" value="NZ_JACIBS010000001.1"/>
</dbReference>
<feature type="compositionally biased region" description="Low complexity" evidence="1">
    <location>
        <begin position="25"/>
        <end position="36"/>
    </location>
</feature>
<dbReference type="EMBL" id="JACIBS010000001">
    <property type="protein sequence ID" value="MBB3664194.1"/>
    <property type="molecule type" value="Genomic_DNA"/>
</dbReference>
<keyword evidence="3" id="KW-1185">Reference proteome</keyword>